<feature type="domain" description="DUF4136" evidence="2">
    <location>
        <begin position="42"/>
        <end position="193"/>
    </location>
</feature>
<gene>
    <name evidence="3" type="ORF">DES41_109296</name>
</gene>
<dbReference type="RefSeq" id="WP_114471067.1">
    <property type="nucleotide sequence ID" value="NZ_QPJK01000009.1"/>
</dbReference>
<accession>A0A368XHZ6</accession>
<evidence type="ECO:0000259" key="2">
    <source>
        <dbReference type="Pfam" id="PF13590"/>
    </source>
</evidence>
<keyword evidence="4" id="KW-1185">Reference proteome</keyword>
<comment type="caution">
    <text evidence="3">The sequence shown here is derived from an EMBL/GenBank/DDBJ whole genome shotgun (WGS) entry which is preliminary data.</text>
</comment>
<name>A0A368XHZ6_9BURK</name>
<dbReference type="Pfam" id="PF13590">
    <property type="entry name" value="DUF4136"/>
    <property type="match status" value="1"/>
</dbReference>
<dbReference type="Gene3D" id="3.30.160.670">
    <property type="match status" value="1"/>
</dbReference>
<feature type="signal peptide" evidence="1">
    <location>
        <begin position="1"/>
        <end position="25"/>
    </location>
</feature>
<dbReference type="OrthoDB" id="8687009at2"/>
<feature type="chain" id="PRO_5016785382" evidence="1">
    <location>
        <begin position="26"/>
        <end position="210"/>
    </location>
</feature>
<dbReference type="AlphaFoldDB" id="A0A368XHZ6"/>
<organism evidence="3 4">
    <name type="scientific">Pseudorhodoferax soli</name>
    <dbReference type="NCBI Taxonomy" id="545864"/>
    <lineage>
        <taxon>Bacteria</taxon>
        <taxon>Pseudomonadati</taxon>
        <taxon>Pseudomonadota</taxon>
        <taxon>Betaproteobacteria</taxon>
        <taxon>Burkholderiales</taxon>
        <taxon>Comamonadaceae</taxon>
    </lineage>
</organism>
<proteinExistence type="predicted"/>
<evidence type="ECO:0000256" key="1">
    <source>
        <dbReference type="SAM" id="SignalP"/>
    </source>
</evidence>
<dbReference type="PROSITE" id="PS51257">
    <property type="entry name" value="PROKAR_LIPOPROTEIN"/>
    <property type="match status" value="1"/>
</dbReference>
<evidence type="ECO:0000313" key="3">
    <source>
        <dbReference type="EMBL" id="RCW67573.1"/>
    </source>
</evidence>
<reference evidence="3 4" key="1">
    <citation type="submission" date="2018-07" db="EMBL/GenBank/DDBJ databases">
        <title>Genomic Encyclopedia of Type Strains, Phase IV (KMG-IV): sequencing the most valuable type-strain genomes for metagenomic binning, comparative biology and taxonomic classification.</title>
        <authorList>
            <person name="Goeker M."/>
        </authorList>
    </citation>
    <scope>NUCLEOTIDE SEQUENCE [LARGE SCALE GENOMIC DNA]</scope>
    <source>
        <strain evidence="3 4">DSM 21634</strain>
    </source>
</reference>
<dbReference type="Proteomes" id="UP000252884">
    <property type="component" value="Unassembled WGS sequence"/>
</dbReference>
<dbReference type="InterPro" id="IPR025411">
    <property type="entry name" value="DUF4136"/>
</dbReference>
<protein>
    <submittedName>
        <fullName evidence="3">Uncharacterized protein DUF4136</fullName>
    </submittedName>
</protein>
<dbReference type="EMBL" id="QPJK01000009">
    <property type="protein sequence ID" value="RCW67573.1"/>
    <property type="molecule type" value="Genomic_DNA"/>
</dbReference>
<evidence type="ECO:0000313" key="4">
    <source>
        <dbReference type="Proteomes" id="UP000252884"/>
    </source>
</evidence>
<sequence length="210" mass="23444">MRVQMRMSMAAAVAAAVLLSGCATSYVVDNQVQTFSELRTVPQPATYRFERLPSQQSAGGAQLQLEAAAEPALAKAGWVRNDGAARYSVLIGSDVVTTTQFVDPWVYSRFGPWGPYYGRRWAGGAGFYGWGPYWSYRQDMWDRSYAQRQVSVLIRDLSNQQVVYETRAVHESRWPNDPALLTPMFDAALSSFPQPPAGVRQVNIEIPLKK</sequence>
<keyword evidence="1" id="KW-0732">Signal</keyword>